<dbReference type="Gene3D" id="1.10.510.10">
    <property type="entry name" value="Transferase(Phosphotransferase) domain 1"/>
    <property type="match status" value="1"/>
</dbReference>
<dbReference type="EC" id="2.7.11.1" evidence="1"/>
<dbReference type="GO" id="GO:0004674">
    <property type="term" value="F:protein serine/threonine kinase activity"/>
    <property type="evidence" value="ECO:0007669"/>
    <property type="project" value="UniProtKB-KW"/>
</dbReference>
<keyword evidence="6" id="KW-0067">ATP-binding</keyword>
<dbReference type="InterPro" id="IPR052239">
    <property type="entry name" value="Ser/Thr-specific_kinases"/>
</dbReference>
<dbReference type="SMART" id="SM00220">
    <property type="entry name" value="S_TKc"/>
    <property type="match status" value="1"/>
</dbReference>
<evidence type="ECO:0000256" key="2">
    <source>
        <dbReference type="ARBA" id="ARBA00022527"/>
    </source>
</evidence>
<evidence type="ECO:0000256" key="1">
    <source>
        <dbReference type="ARBA" id="ARBA00012513"/>
    </source>
</evidence>
<evidence type="ECO:0000256" key="7">
    <source>
        <dbReference type="ARBA" id="ARBA00047899"/>
    </source>
</evidence>
<dbReference type="SUPFAM" id="SSF56112">
    <property type="entry name" value="Protein kinase-like (PK-like)"/>
    <property type="match status" value="1"/>
</dbReference>
<organism evidence="10 11">
    <name type="scientific">Parastrongyloides trichosuri</name>
    <name type="common">Possum-specific nematode worm</name>
    <dbReference type="NCBI Taxonomy" id="131310"/>
    <lineage>
        <taxon>Eukaryota</taxon>
        <taxon>Metazoa</taxon>
        <taxon>Ecdysozoa</taxon>
        <taxon>Nematoda</taxon>
        <taxon>Chromadorea</taxon>
        <taxon>Rhabditida</taxon>
        <taxon>Tylenchina</taxon>
        <taxon>Panagrolaimomorpha</taxon>
        <taxon>Strongyloidoidea</taxon>
        <taxon>Strongyloididae</taxon>
        <taxon>Parastrongyloides</taxon>
    </lineage>
</organism>
<keyword evidence="2" id="KW-0723">Serine/threonine-protein kinase</keyword>
<proteinExistence type="predicted"/>
<evidence type="ECO:0000259" key="9">
    <source>
        <dbReference type="PROSITE" id="PS50011"/>
    </source>
</evidence>
<accession>A0A0N4ZVM0</accession>
<sequence>MNENVLYYLTLGCFGRNTSFKINDKNYRTIKLLATGGFGQVFLVENDSSKYAIKHMESNSLYEVNRIKKEIELHKSCDHPNILKVLDYKIDVTIAGDAGTFLMLMPYIKSGTLQDEYDIINKSEHKQLIDANRIKKIFHGALKAVSYLHNRDPIIIHRDLKPANLLLDKDDNVLLMDFGSATEGIEKIVDSRHSRKMIDEANELCSMPYRACELFSCETGTELSGKIDVYSLGCILYSLYHFRAPYDLEYQKGGSYALGSNSGIIRFDEKIQINEDVKKLVKNMMAVNYVERPTVLEAINIFEKITF</sequence>
<dbReference type="InterPro" id="IPR008271">
    <property type="entry name" value="Ser/Thr_kinase_AS"/>
</dbReference>
<keyword evidence="4" id="KW-0547">Nucleotide-binding</keyword>
<keyword evidence="3" id="KW-0808">Transferase</keyword>
<dbReference type="STRING" id="131310.A0A0N4ZVM0"/>
<keyword evidence="10" id="KW-1185">Reference proteome</keyword>
<evidence type="ECO:0000256" key="5">
    <source>
        <dbReference type="ARBA" id="ARBA00022777"/>
    </source>
</evidence>
<keyword evidence="5" id="KW-0418">Kinase</keyword>
<dbReference type="InterPro" id="IPR011009">
    <property type="entry name" value="Kinase-like_dom_sf"/>
</dbReference>
<protein>
    <recommendedName>
        <fullName evidence="1">non-specific serine/threonine protein kinase</fullName>
        <ecNumber evidence="1">2.7.11.1</ecNumber>
    </recommendedName>
</protein>
<dbReference type="Pfam" id="PF00069">
    <property type="entry name" value="Pkinase"/>
    <property type="match status" value="1"/>
</dbReference>
<dbReference type="PROSITE" id="PS00108">
    <property type="entry name" value="PROTEIN_KINASE_ST"/>
    <property type="match status" value="1"/>
</dbReference>
<dbReference type="Proteomes" id="UP000038045">
    <property type="component" value="Unplaced"/>
</dbReference>
<evidence type="ECO:0000256" key="3">
    <source>
        <dbReference type="ARBA" id="ARBA00022679"/>
    </source>
</evidence>
<dbReference type="GO" id="GO:0005524">
    <property type="term" value="F:ATP binding"/>
    <property type="evidence" value="ECO:0007669"/>
    <property type="project" value="UniProtKB-KW"/>
</dbReference>
<evidence type="ECO:0000313" key="11">
    <source>
        <dbReference type="WBParaSite" id="PTRK_0001262300.1"/>
    </source>
</evidence>
<comment type="catalytic activity">
    <reaction evidence="8">
        <text>L-seryl-[protein] + ATP = O-phospho-L-seryl-[protein] + ADP + H(+)</text>
        <dbReference type="Rhea" id="RHEA:17989"/>
        <dbReference type="Rhea" id="RHEA-COMP:9863"/>
        <dbReference type="Rhea" id="RHEA-COMP:11604"/>
        <dbReference type="ChEBI" id="CHEBI:15378"/>
        <dbReference type="ChEBI" id="CHEBI:29999"/>
        <dbReference type="ChEBI" id="CHEBI:30616"/>
        <dbReference type="ChEBI" id="CHEBI:83421"/>
        <dbReference type="ChEBI" id="CHEBI:456216"/>
        <dbReference type="EC" id="2.7.11.1"/>
    </reaction>
</comment>
<dbReference type="PANTHER" id="PTHR45998:SF2">
    <property type="entry name" value="SERINE_THREONINE-PROTEIN KINASE 16"/>
    <property type="match status" value="1"/>
</dbReference>
<evidence type="ECO:0000313" key="10">
    <source>
        <dbReference type="Proteomes" id="UP000038045"/>
    </source>
</evidence>
<evidence type="ECO:0000256" key="6">
    <source>
        <dbReference type="ARBA" id="ARBA00022840"/>
    </source>
</evidence>
<dbReference type="GO" id="GO:0005794">
    <property type="term" value="C:Golgi apparatus"/>
    <property type="evidence" value="ECO:0007669"/>
    <property type="project" value="TreeGrafter"/>
</dbReference>
<evidence type="ECO:0000256" key="4">
    <source>
        <dbReference type="ARBA" id="ARBA00022741"/>
    </source>
</evidence>
<dbReference type="PROSITE" id="PS50011">
    <property type="entry name" value="PROTEIN_KINASE_DOM"/>
    <property type="match status" value="1"/>
</dbReference>
<dbReference type="PANTHER" id="PTHR45998">
    <property type="entry name" value="SERINE/THREONINE-PROTEIN KINASE 16"/>
    <property type="match status" value="1"/>
</dbReference>
<evidence type="ECO:0000256" key="8">
    <source>
        <dbReference type="ARBA" id="ARBA00048679"/>
    </source>
</evidence>
<dbReference type="AlphaFoldDB" id="A0A0N4ZVM0"/>
<dbReference type="WBParaSite" id="PTRK_0001262300.1">
    <property type="protein sequence ID" value="PTRK_0001262300.1"/>
    <property type="gene ID" value="PTRK_0001262300"/>
</dbReference>
<dbReference type="PIRSF" id="PIRSF000654">
    <property type="entry name" value="Integrin-linked_kinase"/>
    <property type="match status" value="1"/>
</dbReference>
<feature type="domain" description="Protein kinase" evidence="9">
    <location>
        <begin position="27"/>
        <end position="307"/>
    </location>
</feature>
<reference evidence="11" key="1">
    <citation type="submission" date="2017-02" db="UniProtKB">
        <authorList>
            <consortium name="WormBaseParasite"/>
        </authorList>
    </citation>
    <scope>IDENTIFICATION</scope>
</reference>
<name>A0A0N4ZVM0_PARTI</name>
<comment type="catalytic activity">
    <reaction evidence="7">
        <text>L-threonyl-[protein] + ATP = O-phospho-L-threonyl-[protein] + ADP + H(+)</text>
        <dbReference type="Rhea" id="RHEA:46608"/>
        <dbReference type="Rhea" id="RHEA-COMP:11060"/>
        <dbReference type="Rhea" id="RHEA-COMP:11605"/>
        <dbReference type="ChEBI" id="CHEBI:15378"/>
        <dbReference type="ChEBI" id="CHEBI:30013"/>
        <dbReference type="ChEBI" id="CHEBI:30616"/>
        <dbReference type="ChEBI" id="CHEBI:61977"/>
        <dbReference type="ChEBI" id="CHEBI:456216"/>
        <dbReference type="EC" id="2.7.11.1"/>
    </reaction>
</comment>
<dbReference type="InterPro" id="IPR000719">
    <property type="entry name" value="Prot_kinase_dom"/>
</dbReference>